<proteinExistence type="predicted"/>
<protein>
    <submittedName>
        <fullName evidence="2">Helix-turn-helix transcriptional regulator</fullName>
    </submittedName>
</protein>
<evidence type="ECO:0000313" key="2">
    <source>
        <dbReference type="EMBL" id="MFB9533320.1"/>
    </source>
</evidence>
<evidence type="ECO:0000256" key="1">
    <source>
        <dbReference type="SAM" id="MobiDB-lite"/>
    </source>
</evidence>
<name>A0ABV5QCV4_9ACTN</name>
<reference evidence="2 3" key="1">
    <citation type="submission" date="2024-09" db="EMBL/GenBank/DDBJ databases">
        <authorList>
            <person name="Sun Q."/>
            <person name="Mori K."/>
        </authorList>
    </citation>
    <scope>NUCLEOTIDE SEQUENCE [LARGE SCALE GENOMIC DNA]</scope>
    <source>
        <strain evidence="2 3">JCM 3323</strain>
    </source>
</reference>
<accession>A0ABV5QCV4</accession>
<gene>
    <name evidence="2" type="ORF">ACFFRN_42530</name>
</gene>
<feature type="region of interest" description="Disordered" evidence="1">
    <location>
        <begin position="245"/>
        <end position="279"/>
    </location>
</feature>
<dbReference type="Proteomes" id="UP001589646">
    <property type="component" value="Unassembled WGS sequence"/>
</dbReference>
<dbReference type="InterPro" id="IPR036390">
    <property type="entry name" value="WH_DNA-bd_sf"/>
</dbReference>
<evidence type="ECO:0000313" key="3">
    <source>
        <dbReference type="Proteomes" id="UP001589646"/>
    </source>
</evidence>
<comment type="caution">
    <text evidence="2">The sequence shown here is derived from an EMBL/GenBank/DDBJ whole genome shotgun (WGS) entry which is preliminary data.</text>
</comment>
<dbReference type="EMBL" id="JBHMCE010000018">
    <property type="protein sequence ID" value="MFB9533320.1"/>
    <property type="molecule type" value="Genomic_DNA"/>
</dbReference>
<dbReference type="InterPro" id="IPR036388">
    <property type="entry name" value="WH-like_DNA-bd_sf"/>
</dbReference>
<dbReference type="SUPFAM" id="SSF46785">
    <property type="entry name" value="Winged helix' DNA-binding domain"/>
    <property type="match status" value="1"/>
</dbReference>
<keyword evidence="3" id="KW-1185">Reference proteome</keyword>
<dbReference type="Gene3D" id="1.10.10.10">
    <property type="entry name" value="Winged helix-like DNA-binding domain superfamily/Winged helix DNA-binding domain"/>
    <property type="match status" value="1"/>
</dbReference>
<organism evidence="2 3">
    <name type="scientific">Nonomuraea roseola</name>
    <dbReference type="NCBI Taxonomy" id="46179"/>
    <lineage>
        <taxon>Bacteria</taxon>
        <taxon>Bacillati</taxon>
        <taxon>Actinomycetota</taxon>
        <taxon>Actinomycetes</taxon>
        <taxon>Streptosporangiales</taxon>
        <taxon>Streptosporangiaceae</taxon>
        <taxon>Nonomuraea</taxon>
    </lineage>
</organism>
<dbReference type="RefSeq" id="WP_346120017.1">
    <property type="nucleotide sequence ID" value="NZ_BAAAXC010000009.1"/>
</dbReference>
<sequence length="279" mass="29881">MRPDPSPASPQPRPSAAAGVDAILVLGDDLRRRLYGFVRRARRPVTREEAAGDAGISAKLAAFHLDKLVAGGLLRSRYDSPGGVRKVGRKPKVYEPAGTDIRVSIPERHHDVLAEILIDAVLTEQPGEDARSAALRTARHRGEELGAQTRAHARPGRLGPERSLTLSETMLEQHGFEPHRHAPTELRLLNCPFHPLAARSPELVCGINHAFVAGFLTGLQAAGIDAILTPRPGRCCVELRAASGGNNAADPATDRAGSCAREHGHVEPGRQGSETGKDR</sequence>